<evidence type="ECO:0000313" key="3">
    <source>
        <dbReference type="Proteomes" id="UP000287124"/>
    </source>
</evidence>
<protein>
    <recommendedName>
        <fullName evidence="4">Prion-inhibition and propagation HeLo domain-containing protein</fullName>
    </recommendedName>
</protein>
<feature type="chain" id="PRO_5019096255" description="Prion-inhibition and propagation HeLo domain-containing protein" evidence="1">
    <location>
        <begin position="29"/>
        <end position="84"/>
    </location>
</feature>
<evidence type="ECO:0008006" key="4">
    <source>
        <dbReference type="Google" id="ProtNLM"/>
    </source>
</evidence>
<evidence type="ECO:0000256" key="1">
    <source>
        <dbReference type="SAM" id="SignalP"/>
    </source>
</evidence>
<sequence>MSSDWPELRAFIKHITTLFGFLLGGMQTAIHDCEEQDNEREDHHFAKRITVRKKVIVLMEAFAVLEPKVRFIALGTQQSGFRLV</sequence>
<comment type="caution">
    <text evidence="2">The sequence shown here is derived from an EMBL/GenBank/DDBJ whole genome shotgun (WGS) entry which is preliminary data.</text>
</comment>
<dbReference type="EMBL" id="MIKF01000186">
    <property type="protein sequence ID" value="RTE75429.1"/>
    <property type="molecule type" value="Genomic_DNA"/>
</dbReference>
<dbReference type="Proteomes" id="UP000287124">
    <property type="component" value="Unassembled WGS sequence"/>
</dbReference>
<reference evidence="2 3" key="1">
    <citation type="submission" date="2017-06" db="EMBL/GenBank/DDBJ databases">
        <title>Comparative genomic analysis of Ambrosia Fusariam Clade fungi.</title>
        <authorList>
            <person name="Stajich J.E."/>
            <person name="Carrillo J."/>
            <person name="Kijimoto T."/>
            <person name="Eskalen A."/>
            <person name="O'Donnell K."/>
            <person name="Kasson M."/>
        </authorList>
    </citation>
    <scope>NUCLEOTIDE SEQUENCE [LARGE SCALE GENOMIC DNA]</scope>
    <source>
        <strain evidence="2 3">UCR1854</strain>
    </source>
</reference>
<dbReference type="AlphaFoldDB" id="A0A430LI57"/>
<organism evidence="2 3">
    <name type="scientific">Fusarium euwallaceae</name>
    <dbReference type="NCBI Taxonomy" id="1147111"/>
    <lineage>
        <taxon>Eukaryota</taxon>
        <taxon>Fungi</taxon>
        <taxon>Dikarya</taxon>
        <taxon>Ascomycota</taxon>
        <taxon>Pezizomycotina</taxon>
        <taxon>Sordariomycetes</taxon>
        <taxon>Hypocreomycetidae</taxon>
        <taxon>Hypocreales</taxon>
        <taxon>Nectriaceae</taxon>
        <taxon>Fusarium</taxon>
        <taxon>Fusarium solani species complex</taxon>
    </lineage>
</organism>
<feature type="signal peptide" evidence="1">
    <location>
        <begin position="1"/>
        <end position="28"/>
    </location>
</feature>
<evidence type="ECO:0000313" key="2">
    <source>
        <dbReference type="EMBL" id="RTE75429.1"/>
    </source>
</evidence>
<proteinExistence type="predicted"/>
<keyword evidence="1" id="KW-0732">Signal</keyword>
<name>A0A430LI57_9HYPO</name>
<gene>
    <name evidence="2" type="ORF">BHE90_010127</name>
</gene>
<keyword evidence="3" id="KW-1185">Reference proteome</keyword>
<accession>A0A430LI57</accession>